<dbReference type="HOGENOM" id="CLU_042399_2_2_5"/>
<dbReference type="GO" id="GO:0008360">
    <property type="term" value="P:regulation of cell shape"/>
    <property type="evidence" value="ECO:0007669"/>
    <property type="project" value="UniProtKB-UniRule"/>
</dbReference>
<dbReference type="SUPFAM" id="SSF141523">
    <property type="entry name" value="L,D-transpeptidase catalytic domain-like"/>
    <property type="match status" value="1"/>
</dbReference>
<accession>A0A017HJH6</accession>
<keyword evidence="10" id="KW-0732">Signal</keyword>
<dbReference type="PANTHER" id="PTHR30582:SF24">
    <property type="entry name" value="L,D-TRANSPEPTIDASE ERFK_SRFK-RELATED"/>
    <property type="match status" value="1"/>
</dbReference>
<dbReference type="GO" id="GO:0071972">
    <property type="term" value="F:peptidoglycan L,D-transpeptidase activity"/>
    <property type="evidence" value="ECO:0007669"/>
    <property type="project" value="TreeGrafter"/>
</dbReference>
<name>A0A017HJH6_9RHOB</name>
<dbReference type="GO" id="GO:0018104">
    <property type="term" value="P:peptidoglycan-protein cross-linking"/>
    <property type="evidence" value="ECO:0007669"/>
    <property type="project" value="TreeGrafter"/>
</dbReference>
<dbReference type="Proteomes" id="UP000019666">
    <property type="component" value="Unassembled WGS sequence"/>
</dbReference>
<dbReference type="GO" id="GO:0016757">
    <property type="term" value="F:glycosyltransferase activity"/>
    <property type="evidence" value="ECO:0007669"/>
    <property type="project" value="UniProtKB-KW"/>
</dbReference>
<evidence type="ECO:0000313" key="12">
    <source>
        <dbReference type="EMBL" id="EYD74637.1"/>
    </source>
</evidence>
<dbReference type="RefSeq" id="WP_037282415.1">
    <property type="nucleotide sequence ID" value="NZ_KK088604.1"/>
</dbReference>
<feature type="active site" description="Nucleophile" evidence="9">
    <location>
        <position position="195"/>
    </location>
</feature>
<evidence type="ECO:0000256" key="5">
    <source>
        <dbReference type="ARBA" id="ARBA00022801"/>
    </source>
</evidence>
<evidence type="ECO:0000256" key="3">
    <source>
        <dbReference type="ARBA" id="ARBA00022676"/>
    </source>
</evidence>
<dbReference type="Gene3D" id="2.40.440.10">
    <property type="entry name" value="L,D-transpeptidase catalytic domain-like"/>
    <property type="match status" value="1"/>
</dbReference>
<evidence type="ECO:0000256" key="2">
    <source>
        <dbReference type="ARBA" id="ARBA00005992"/>
    </source>
</evidence>
<organism evidence="12 13">
    <name type="scientific">Rubellimicrobium mesophilum DSM 19309</name>
    <dbReference type="NCBI Taxonomy" id="442562"/>
    <lineage>
        <taxon>Bacteria</taxon>
        <taxon>Pseudomonadati</taxon>
        <taxon>Pseudomonadota</taxon>
        <taxon>Alphaproteobacteria</taxon>
        <taxon>Rhodobacterales</taxon>
        <taxon>Roseobacteraceae</taxon>
        <taxon>Rubellimicrobium</taxon>
    </lineage>
</organism>
<dbReference type="EMBL" id="AOSK01000111">
    <property type="protein sequence ID" value="EYD74637.1"/>
    <property type="molecule type" value="Genomic_DNA"/>
</dbReference>
<dbReference type="PROSITE" id="PS52029">
    <property type="entry name" value="LD_TPASE"/>
    <property type="match status" value="1"/>
</dbReference>
<dbReference type="AlphaFoldDB" id="A0A017HJH6"/>
<keyword evidence="13" id="KW-1185">Reference proteome</keyword>
<comment type="pathway">
    <text evidence="1 9">Cell wall biogenesis; peptidoglycan biosynthesis.</text>
</comment>
<evidence type="ECO:0000256" key="9">
    <source>
        <dbReference type="PROSITE-ProRule" id="PRU01373"/>
    </source>
</evidence>
<dbReference type="CDD" id="cd16913">
    <property type="entry name" value="YkuD_like"/>
    <property type="match status" value="1"/>
</dbReference>
<comment type="caution">
    <text evidence="12">The sequence shown here is derived from an EMBL/GenBank/DDBJ whole genome shotgun (WGS) entry which is preliminary data.</text>
</comment>
<dbReference type="GO" id="GO:0005576">
    <property type="term" value="C:extracellular region"/>
    <property type="evidence" value="ECO:0007669"/>
    <property type="project" value="TreeGrafter"/>
</dbReference>
<dbReference type="PATRIC" id="fig|442562.3.peg.3880"/>
<gene>
    <name evidence="12" type="ORF">Rumeso_03933</name>
</gene>
<dbReference type="InterPro" id="IPR005490">
    <property type="entry name" value="LD_TPept_cat_dom"/>
</dbReference>
<reference evidence="12 13" key="1">
    <citation type="submission" date="2013-02" db="EMBL/GenBank/DDBJ databases">
        <authorList>
            <person name="Fiebig A."/>
            <person name="Goeker M."/>
            <person name="Klenk H.-P.P."/>
        </authorList>
    </citation>
    <scope>NUCLEOTIDE SEQUENCE [LARGE SCALE GENOMIC DNA]</scope>
    <source>
        <strain evidence="12 13">DSM 19309</strain>
    </source>
</reference>
<sequence>MLTRRRFVAASAMTLAAGPALAQQLVSAETPLIEDPGPLRLDIGPEAIDASLGLPPTIEGDYPIPERYQAKVVQVAPGLVPNDIHIVPDSYHLYFILPGDYAIRYGVAVGQEGLGWHGQATIGRKVEWPSWRPTDDMIERHPERYEKYADGMPGGPDNPLGARALYLFQGDHDTAIRIHGTIDPSSIGHRASNGCFRMYNSHVIDLYNRVPLGVRAFAY</sequence>
<evidence type="ECO:0000256" key="8">
    <source>
        <dbReference type="ARBA" id="ARBA00023316"/>
    </source>
</evidence>
<dbReference type="InterPro" id="IPR050979">
    <property type="entry name" value="LD-transpeptidase"/>
</dbReference>
<evidence type="ECO:0000256" key="1">
    <source>
        <dbReference type="ARBA" id="ARBA00004752"/>
    </source>
</evidence>
<dbReference type="PROSITE" id="PS51318">
    <property type="entry name" value="TAT"/>
    <property type="match status" value="1"/>
</dbReference>
<protein>
    <recommendedName>
        <fullName evidence="11">L,D-TPase catalytic domain-containing protein</fullName>
    </recommendedName>
</protein>
<evidence type="ECO:0000313" key="13">
    <source>
        <dbReference type="Proteomes" id="UP000019666"/>
    </source>
</evidence>
<dbReference type="PANTHER" id="PTHR30582">
    <property type="entry name" value="L,D-TRANSPEPTIDASE"/>
    <property type="match status" value="1"/>
</dbReference>
<dbReference type="InterPro" id="IPR038063">
    <property type="entry name" value="Transpep_catalytic_dom"/>
</dbReference>
<dbReference type="GO" id="GO:0071555">
    <property type="term" value="P:cell wall organization"/>
    <property type="evidence" value="ECO:0007669"/>
    <property type="project" value="UniProtKB-UniRule"/>
</dbReference>
<keyword evidence="8 9" id="KW-0961">Cell wall biogenesis/degradation</keyword>
<keyword evidence="6 9" id="KW-0133">Cell shape</keyword>
<dbReference type="OrthoDB" id="9795305at2"/>
<comment type="similarity">
    <text evidence="2">Belongs to the YkuD family.</text>
</comment>
<feature type="signal peptide" evidence="10">
    <location>
        <begin position="1"/>
        <end position="22"/>
    </location>
</feature>
<evidence type="ECO:0000256" key="4">
    <source>
        <dbReference type="ARBA" id="ARBA00022679"/>
    </source>
</evidence>
<keyword evidence="3" id="KW-0328">Glycosyltransferase</keyword>
<keyword evidence="5" id="KW-0378">Hydrolase</keyword>
<feature type="domain" description="L,D-TPase catalytic" evidence="11">
    <location>
        <begin position="82"/>
        <end position="219"/>
    </location>
</feature>
<feature type="chain" id="PRO_5001495936" description="L,D-TPase catalytic domain-containing protein" evidence="10">
    <location>
        <begin position="23"/>
        <end position="219"/>
    </location>
</feature>
<dbReference type="STRING" id="442562.Rumeso_03933"/>
<keyword evidence="4" id="KW-0808">Transferase</keyword>
<dbReference type="InterPro" id="IPR006311">
    <property type="entry name" value="TAT_signal"/>
</dbReference>
<dbReference type="UniPathway" id="UPA00219"/>
<feature type="active site" description="Proton donor/acceptor" evidence="9">
    <location>
        <position position="179"/>
    </location>
</feature>
<keyword evidence="7 9" id="KW-0573">Peptidoglycan synthesis</keyword>
<evidence type="ECO:0000256" key="6">
    <source>
        <dbReference type="ARBA" id="ARBA00022960"/>
    </source>
</evidence>
<proteinExistence type="inferred from homology"/>
<evidence type="ECO:0000259" key="11">
    <source>
        <dbReference type="PROSITE" id="PS52029"/>
    </source>
</evidence>
<evidence type="ECO:0000256" key="10">
    <source>
        <dbReference type="SAM" id="SignalP"/>
    </source>
</evidence>
<dbReference type="Pfam" id="PF03734">
    <property type="entry name" value="YkuD"/>
    <property type="match status" value="1"/>
</dbReference>
<evidence type="ECO:0000256" key="7">
    <source>
        <dbReference type="ARBA" id="ARBA00022984"/>
    </source>
</evidence>